<evidence type="ECO:0000256" key="1">
    <source>
        <dbReference type="SAM" id="MobiDB-lite"/>
    </source>
</evidence>
<accession>A0A7W7T421</accession>
<organism evidence="3 4">
    <name type="scientific">Saccharothrix violaceirubra</name>
    <dbReference type="NCBI Taxonomy" id="413306"/>
    <lineage>
        <taxon>Bacteria</taxon>
        <taxon>Bacillati</taxon>
        <taxon>Actinomycetota</taxon>
        <taxon>Actinomycetes</taxon>
        <taxon>Pseudonocardiales</taxon>
        <taxon>Pseudonocardiaceae</taxon>
        <taxon>Saccharothrix</taxon>
    </lineage>
</organism>
<keyword evidence="2" id="KW-1133">Transmembrane helix</keyword>
<protein>
    <submittedName>
        <fullName evidence="3">Uncharacterized protein</fullName>
    </submittedName>
</protein>
<dbReference type="EMBL" id="JACHJS010000001">
    <property type="protein sequence ID" value="MBB4966157.1"/>
    <property type="molecule type" value="Genomic_DNA"/>
</dbReference>
<evidence type="ECO:0000313" key="4">
    <source>
        <dbReference type="Proteomes" id="UP000542674"/>
    </source>
</evidence>
<comment type="caution">
    <text evidence="3">The sequence shown here is derived from an EMBL/GenBank/DDBJ whole genome shotgun (WGS) entry which is preliminary data.</text>
</comment>
<proteinExistence type="predicted"/>
<sequence length="87" mass="9288">MPTSPESDPLTVPASREQPTLFVPIVGVLPEVAPALVRPYFTAAERARRFRDTTSGTHTRDGGPPTGGATPTTGKENGSKWKHSTMD</sequence>
<evidence type="ECO:0000256" key="2">
    <source>
        <dbReference type="SAM" id="Phobius"/>
    </source>
</evidence>
<keyword evidence="4" id="KW-1185">Reference proteome</keyword>
<feature type="region of interest" description="Disordered" evidence="1">
    <location>
        <begin position="47"/>
        <end position="87"/>
    </location>
</feature>
<dbReference type="AlphaFoldDB" id="A0A7W7T421"/>
<reference evidence="3 4" key="1">
    <citation type="submission" date="2020-08" db="EMBL/GenBank/DDBJ databases">
        <title>Sequencing the genomes of 1000 actinobacteria strains.</title>
        <authorList>
            <person name="Klenk H.-P."/>
        </authorList>
    </citation>
    <scope>NUCLEOTIDE SEQUENCE [LARGE SCALE GENOMIC DNA]</scope>
    <source>
        <strain evidence="3 4">DSM 45084</strain>
    </source>
</reference>
<keyword evidence="2" id="KW-0812">Transmembrane</keyword>
<name>A0A7W7T421_9PSEU</name>
<keyword evidence="2" id="KW-0472">Membrane</keyword>
<feature type="transmembrane region" description="Helical" evidence="2">
    <location>
        <begin position="20"/>
        <end position="41"/>
    </location>
</feature>
<dbReference type="Proteomes" id="UP000542674">
    <property type="component" value="Unassembled WGS sequence"/>
</dbReference>
<evidence type="ECO:0000313" key="3">
    <source>
        <dbReference type="EMBL" id="MBB4966157.1"/>
    </source>
</evidence>
<gene>
    <name evidence="3" type="ORF">F4559_003516</name>
</gene>